<feature type="coiled-coil region" evidence="1">
    <location>
        <begin position="133"/>
        <end position="167"/>
    </location>
</feature>
<reference evidence="2 3" key="1">
    <citation type="journal article" date="2008" name="Nature">
        <title>The Trichoplax genome and the nature of placozoans.</title>
        <authorList>
            <person name="Srivastava M."/>
            <person name="Begovic E."/>
            <person name="Chapman J."/>
            <person name="Putnam N.H."/>
            <person name="Hellsten U."/>
            <person name="Kawashima T."/>
            <person name="Kuo A."/>
            <person name="Mitros T."/>
            <person name="Salamov A."/>
            <person name="Carpenter M.L."/>
            <person name="Signorovitch A.Y."/>
            <person name="Moreno M.A."/>
            <person name="Kamm K."/>
            <person name="Grimwood J."/>
            <person name="Schmutz J."/>
            <person name="Shapiro H."/>
            <person name="Grigoriev I.V."/>
            <person name="Buss L.W."/>
            <person name="Schierwater B."/>
            <person name="Dellaporta S.L."/>
            <person name="Rokhsar D.S."/>
        </authorList>
    </citation>
    <scope>NUCLEOTIDE SEQUENCE [LARGE SCALE GENOMIC DNA]</scope>
    <source>
        <strain evidence="2 3">Grell-BS-1999</strain>
    </source>
</reference>
<dbReference type="Proteomes" id="UP000009022">
    <property type="component" value="Unassembled WGS sequence"/>
</dbReference>
<gene>
    <name evidence="2" type="ORF">TRIADDRAFT_61462</name>
</gene>
<dbReference type="CTD" id="6758681"/>
<dbReference type="KEGG" id="tad:TRIADDRAFT_61462"/>
<keyword evidence="3" id="KW-1185">Reference proteome</keyword>
<proteinExistence type="predicted"/>
<name>B3SB20_TRIAD</name>
<dbReference type="EMBL" id="DS985263">
    <property type="protein sequence ID" value="EDV20085.1"/>
    <property type="molecule type" value="Genomic_DNA"/>
</dbReference>
<keyword evidence="1" id="KW-0175">Coiled coil</keyword>
<evidence type="ECO:0000256" key="1">
    <source>
        <dbReference type="SAM" id="Coils"/>
    </source>
</evidence>
<evidence type="ECO:0000313" key="2">
    <source>
        <dbReference type="EMBL" id="EDV20085.1"/>
    </source>
</evidence>
<dbReference type="RefSeq" id="XP_002117469.1">
    <property type="nucleotide sequence ID" value="XM_002117433.1"/>
</dbReference>
<dbReference type="InParanoid" id="B3SB20"/>
<dbReference type="HOGENOM" id="CLU_1181549_0_0_1"/>
<dbReference type="OrthoDB" id="2126027at2759"/>
<organism evidence="2 3">
    <name type="scientific">Trichoplax adhaerens</name>
    <name type="common">Trichoplax reptans</name>
    <dbReference type="NCBI Taxonomy" id="10228"/>
    <lineage>
        <taxon>Eukaryota</taxon>
        <taxon>Metazoa</taxon>
        <taxon>Placozoa</taxon>
        <taxon>Uniplacotomia</taxon>
        <taxon>Trichoplacea</taxon>
        <taxon>Trichoplacidae</taxon>
        <taxon>Trichoplax</taxon>
    </lineage>
</organism>
<evidence type="ECO:0000313" key="3">
    <source>
        <dbReference type="Proteomes" id="UP000009022"/>
    </source>
</evidence>
<dbReference type="AlphaFoldDB" id="B3SB20"/>
<dbReference type="PANTHER" id="PTHR28457:SF3">
    <property type="entry name" value="CILIARY-ASSOCIATED CALCIUM-BINDING COILED-COIL PROTEIN 1"/>
    <property type="match status" value="1"/>
</dbReference>
<sequence>MTIMIVIRPDKGDILVRKSYLGDRDDESAGIEKPESFVFKYLTLEQTQALLELNIDVLQEARLFSTARIRVLYLAESITGKYSSLYQHYKLYKNFFTTDQEQENLHLAYDIEHPPILNIDYPLPMDEGISEQVLQLDEQAKAEEAEAQKAREEAELLAAQIEEAKDEGTVEENKQDEVELVPEESTLPLKDVKDLIKTVTNDVLDGLQVDVNQKLRDREAVMLNKINRIQNYLRN</sequence>
<dbReference type="STRING" id="10228.B3SB20"/>
<dbReference type="GeneID" id="6758681"/>
<accession>B3SB20</accession>
<dbReference type="InterPro" id="IPR032727">
    <property type="entry name" value="CLAMP"/>
</dbReference>
<dbReference type="PANTHER" id="PTHR28457">
    <property type="entry name" value="COILED-COIL DOMAIN-CONTAINING PROTEIN 189"/>
    <property type="match status" value="1"/>
</dbReference>
<protein>
    <submittedName>
        <fullName evidence="2">Uncharacterized protein</fullName>
    </submittedName>
</protein>